<dbReference type="AlphaFoldDB" id="A0AAD0F6Y2"/>
<name>A0AAD0F6Y2_FAUOS</name>
<reference evidence="1" key="1">
    <citation type="submission" date="2017-11" db="EMBL/GenBank/DDBJ databases">
        <title>Complete Genome Sequence from Moraxella oslensis YHS isolated from human skin.</title>
        <authorList>
            <person name="Lee K."/>
            <person name="Lim J.Y."/>
            <person name="Hwang I."/>
        </authorList>
    </citation>
    <scope>NUCLEOTIDE SEQUENCE</scope>
    <source>
        <strain evidence="1">YHS</strain>
    </source>
</reference>
<organism evidence="1">
    <name type="scientific">Faucicola osloensis</name>
    <name type="common">Moraxella osloensis</name>
    <dbReference type="NCBI Taxonomy" id="34062"/>
    <lineage>
        <taxon>Bacteria</taxon>
        <taxon>Pseudomonadati</taxon>
        <taxon>Pseudomonadota</taxon>
        <taxon>Gammaproteobacteria</taxon>
        <taxon>Moraxellales</taxon>
        <taxon>Moraxellaceae</taxon>
        <taxon>Faucicola</taxon>
    </lineage>
</organism>
<proteinExistence type="predicted"/>
<accession>A0AAD0F6Y2</accession>
<evidence type="ECO:0000313" key="1">
    <source>
        <dbReference type="EMBL" id="ATW70590.1"/>
    </source>
</evidence>
<dbReference type="EMBL" id="CP024176">
    <property type="protein sequence ID" value="ATW70590.1"/>
    <property type="molecule type" value="Genomic_DNA"/>
</dbReference>
<gene>
    <name evidence="1" type="ORF">YHS_10965</name>
</gene>
<sequence length="191" mass="20597">MKVTINEIPVTLACSEAGKQALNTVEMTLRQRQFILLIKENTSLGEQAVSNLLSKLDLQQLIEKGWISCDVPLGQIFKQSSTPVAALASAIASTDAPSAETETVLSKKCCDKKTGVKNLQSFLNTYTNAKLAAPTIPDVSNIDLPSLRAADTSQQHPIADSALALKIPEALQPKMAQVHEDIMILQSLIDD</sequence>
<protein>
    <submittedName>
        <fullName evidence="1">Uncharacterized protein</fullName>
    </submittedName>
</protein>